<comment type="caution">
    <text evidence="7">The sequence shown here is derived from an EMBL/GenBank/DDBJ whole genome shotgun (WGS) entry which is preliminary data.</text>
</comment>
<evidence type="ECO:0000256" key="4">
    <source>
        <dbReference type="SAM" id="MobiDB-lite"/>
    </source>
</evidence>
<evidence type="ECO:0000256" key="3">
    <source>
        <dbReference type="PROSITE-ProRule" id="PRU00339"/>
    </source>
</evidence>
<gene>
    <name evidence="7" type="ORF">ACFOSB_00795</name>
</gene>
<evidence type="ECO:0000259" key="6">
    <source>
        <dbReference type="PROSITE" id="PS50990"/>
    </source>
</evidence>
<dbReference type="Proteomes" id="UP001595803">
    <property type="component" value="Unassembled WGS sequence"/>
</dbReference>
<dbReference type="InterPro" id="IPR005074">
    <property type="entry name" value="Peptidase_C39"/>
</dbReference>
<proteinExistence type="predicted"/>
<evidence type="ECO:0000256" key="5">
    <source>
        <dbReference type="SAM" id="SignalP"/>
    </source>
</evidence>
<dbReference type="Pfam" id="PF07719">
    <property type="entry name" value="TPR_2"/>
    <property type="match status" value="1"/>
</dbReference>
<dbReference type="InterPro" id="IPR011990">
    <property type="entry name" value="TPR-like_helical_dom_sf"/>
</dbReference>
<reference evidence="8" key="1">
    <citation type="journal article" date="2019" name="Int. J. Syst. Evol. Microbiol.">
        <title>The Global Catalogue of Microorganisms (GCM) 10K type strain sequencing project: providing services to taxonomists for standard genome sequencing and annotation.</title>
        <authorList>
            <consortium name="The Broad Institute Genomics Platform"/>
            <consortium name="The Broad Institute Genome Sequencing Center for Infectious Disease"/>
            <person name="Wu L."/>
            <person name="Ma J."/>
        </authorList>
    </citation>
    <scope>NUCLEOTIDE SEQUENCE [LARGE SCALE GENOMIC DNA]</scope>
    <source>
        <strain evidence="8">CCTCC AB 2017081</strain>
    </source>
</reference>
<feature type="compositionally biased region" description="Low complexity" evidence="4">
    <location>
        <begin position="79"/>
        <end position="94"/>
    </location>
</feature>
<dbReference type="RefSeq" id="WP_322473132.1">
    <property type="nucleotide sequence ID" value="NZ_JBHRZG010000001.1"/>
</dbReference>
<sequence>MRVPALLLTAGLLVGAAAFGVTRFQANRAVPGTAVLADVQASSTTPLSDAAPLEPVTVAAAPTEDTAPAVTLMPEPEAEPVATPEPEPATVEPPQVSTPAPLPAQASVPDIRHEYQRLNNCGPVTIGMALNRWGSTLTQYDIAPKLKPSKGDVNVSPDELAAYARSQGMDVHLARGGDRAMLRGLLAAGFPVIVETWFITHDSGGMGHYRLLTGYDDSAQQFSALDSYLGPLKMGYAKFDDLWRAFGRTFLVVTPPEKTAQMRELLGTRADPAAAKAETLRVAEAEATRLGDALSYLNLGQARLELGDAPGAAQAFDQARAARPDLSLDPTRPGWVQGGLAWRALWYEFGPMEAYTRTGQYGKVLQLTGAVLRSVPTHEEAQYWRARALAGLGRTAEARAAYREALRLRPDFAQARSDLNRL</sequence>
<feature type="chain" id="PRO_5046241393" evidence="5">
    <location>
        <begin position="21"/>
        <end position="422"/>
    </location>
</feature>
<dbReference type="PROSITE" id="PS50990">
    <property type="entry name" value="PEPTIDASE_C39"/>
    <property type="match status" value="1"/>
</dbReference>
<dbReference type="Gene3D" id="3.90.70.10">
    <property type="entry name" value="Cysteine proteinases"/>
    <property type="match status" value="1"/>
</dbReference>
<dbReference type="InterPro" id="IPR039564">
    <property type="entry name" value="Peptidase_C39-like"/>
</dbReference>
<organism evidence="7 8">
    <name type="scientific">Deinococcus rufus</name>
    <dbReference type="NCBI Taxonomy" id="2136097"/>
    <lineage>
        <taxon>Bacteria</taxon>
        <taxon>Thermotogati</taxon>
        <taxon>Deinococcota</taxon>
        <taxon>Deinococci</taxon>
        <taxon>Deinococcales</taxon>
        <taxon>Deinococcaceae</taxon>
        <taxon>Deinococcus</taxon>
    </lineage>
</organism>
<feature type="repeat" description="TPR" evidence="3">
    <location>
        <begin position="293"/>
        <end position="326"/>
    </location>
</feature>
<evidence type="ECO:0000313" key="8">
    <source>
        <dbReference type="Proteomes" id="UP001595803"/>
    </source>
</evidence>
<dbReference type="Pfam" id="PF13529">
    <property type="entry name" value="Peptidase_C39_2"/>
    <property type="match status" value="1"/>
</dbReference>
<keyword evidence="1" id="KW-0677">Repeat</keyword>
<dbReference type="SMART" id="SM00028">
    <property type="entry name" value="TPR"/>
    <property type="match status" value="2"/>
</dbReference>
<dbReference type="Gene3D" id="1.25.40.10">
    <property type="entry name" value="Tetratricopeptide repeat domain"/>
    <property type="match status" value="1"/>
</dbReference>
<dbReference type="EMBL" id="JBHRZG010000001">
    <property type="protein sequence ID" value="MFC3831397.1"/>
    <property type="molecule type" value="Genomic_DNA"/>
</dbReference>
<evidence type="ECO:0000313" key="7">
    <source>
        <dbReference type="EMBL" id="MFC3831397.1"/>
    </source>
</evidence>
<name>A0ABV7Z3Z3_9DEIO</name>
<keyword evidence="8" id="KW-1185">Reference proteome</keyword>
<evidence type="ECO:0000256" key="1">
    <source>
        <dbReference type="ARBA" id="ARBA00022737"/>
    </source>
</evidence>
<protein>
    <submittedName>
        <fullName evidence="7">C39 family peptidase</fullName>
    </submittedName>
</protein>
<dbReference type="SUPFAM" id="SSF48452">
    <property type="entry name" value="TPR-like"/>
    <property type="match status" value="1"/>
</dbReference>
<feature type="signal peptide" evidence="5">
    <location>
        <begin position="1"/>
        <end position="20"/>
    </location>
</feature>
<feature type="region of interest" description="Disordered" evidence="4">
    <location>
        <begin position="77"/>
        <end position="105"/>
    </location>
</feature>
<dbReference type="InterPro" id="IPR013105">
    <property type="entry name" value="TPR_2"/>
</dbReference>
<keyword evidence="2 3" id="KW-0802">TPR repeat</keyword>
<dbReference type="PROSITE" id="PS50005">
    <property type="entry name" value="TPR"/>
    <property type="match status" value="1"/>
</dbReference>
<keyword evidence="5" id="KW-0732">Signal</keyword>
<evidence type="ECO:0000256" key="2">
    <source>
        <dbReference type="ARBA" id="ARBA00022803"/>
    </source>
</evidence>
<feature type="domain" description="Peptidase C39" evidence="6">
    <location>
        <begin position="114"/>
        <end position="250"/>
    </location>
</feature>
<dbReference type="InterPro" id="IPR019734">
    <property type="entry name" value="TPR_rpt"/>
</dbReference>
<accession>A0ABV7Z3Z3</accession>